<dbReference type="OrthoDB" id="539916at2759"/>
<name>A0A314XKD2_PRUYE</name>
<accession>A0A314XKD2</accession>
<dbReference type="InterPro" id="IPR011033">
    <property type="entry name" value="PRC_barrel-like_sf"/>
</dbReference>
<evidence type="ECO:0000313" key="2">
    <source>
        <dbReference type="Proteomes" id="UP000250321"/>
    </source>
</evidence>
<dbReference type="Gene3D" id="2.30.30.240">
    <property type="entry name" value="PRC-barrel domain"/>
    <property type="match status" value="1"/>
</dbReference>
<sequence length="271" mass="29951">MEGADGDGLEKEEGLKHIDGKVGLRKGRQVMRRSNILAKQVISIRSALSLGFVSQLWVNTNSWMVMFVEVKRNLLSGESERFLLDDITQVGDVVLVEDEGVVENEFKIAGLKHWYVHSSLIYSQTVGYQVVTPGRRTMGKVRGYSFNINSGAVESLELDSFGISIIPSSLVSTYALFVEDVLEVVSDAVIVHEAAASRIHRLTRVSWTAKMLRLPSMSLMNIPISKDLHDRTSIQEEALATRSSIPGKARPMMIGTSQWITSDPGGFVSLL</sequence>
<protein>
    <recommendedName>
        <fullName evidence="3">PRC-barrel domain-containing protein</fullName>
    </recommendedName>
</protein>
<dbReference type="AlphaFoldDB" id="A0A314XKD2"/>
<proteinExistence type="predicted"/>
<reference evidence="1 2" key="1">
    <citation type="submission" date="2018-02" db="EMBL/GenBank/DDBJ databases">
        <title>Draft genome of wild Prunus yedoensis var. nudiflora.</title>
        <authorList>
            <person name="Baek S."/>
            <person name="Kim J.-H."/>
            <person name="Choi K."/>
            <person name="Kim G.-B."/>
            <person name="Cho A."/>
            <person name="Jang H."/>
            <person name="Shin C.-H."/>
            <person name="Yu H.-J."/>
            <person name="Mun J.-H."/>
        </authorList>
    </citation>
    <scope>NUCLEOTIDE SEQUENCE [LARGE SCALE GENOMIC DNA]</scope>
    <source>
        <strain evidence="2">cv. Jeju island</strain>
        <tissue evidence="1">Leaf</tissue>
    </source>
</reference>
<comment type="caution">
    <text evidence="1">The sequence shown here is derived from an EMBL/GenBank/DDBJ whole genome shotgun (WGS) entry which is preliminary data.</text>
</comment>
<gene>
    <name evidence="1" type="ORF">Pyn_06659</name>
</gene>
<dbReference type="Proteomes" id="UP000250321">
    <property type="component" value="Unassembled WGS sequence"/>
</dbReference>
<dbReference type="EMBL" id="PJQY01002346">
    <property type="protein sequence ID" value="PQP94392.1"/>
    <property type="molecule type" value="Genomic_DNA"/>
</dbReference>
<dbReference type="SUPFAM" id="SSF50346">
    <property type="entry name" value="PRC-barrel domain"/>
    <property type="match status" value="1"/>
</dbReference>
<evidence type="ECO:0008006" key="3">
    <source>
        <dbReference type="Google" id="ProtNLM"/>
    </source>
</evidence>
<dbReference type="PANTHER" id="PTHR36740:SF1">
    <property type="entry name" value="PRC-BARREL DOMAIN-CONTAINING PROTEIN"/>
    <property type="match status" value="1"/>
</dbReference>
<dbReference type="PANTHER" id="PTHR36740">
    <property type="entry name" value="PRC DOMAIN-CONTAINING PROTEIN"/>
    <property type="match status" value="1"/>
</dbReference>
<evidence type="ECO:0000313" key="1">
    <source>
        <dbReference type="EMBL" id="PQP94392.1"/>
    </source>
</evidence>
<keyword evidence="2" id="KW-1185">Reference proteome</keyword>
<organism evidence="1 2">
    <name type="scientific">Prunus yedoensis var. nudiflora</name>
    <dbReference type="NCBI Taxonomy" id="2094558"/>
    <lineage>
        <taxon>Eukaryota</taxon>
        <taxon>Viridiplantae</taxon>
        <taxon>Streptophyta</taxon>
        <taxon>Embryophyta</taxon>
        <taxon>Tracheophyta</taxon>
        <taxon>Spermatophyta</taxon>
        <taxon>Magnoliopsida</taxon>
        <taxon>eudicotyledons</taxon>
        <taxon>Gunneridae</taxon>
        <taxon>Pentapetalae</taxon>
        <taxon>rosids</taxon>
        <taxon>fabids</taxon>
        <taxon>Rosales</taxon>
        <taxon>Rosaceae</taxon>
        <taxon>Amygdaloideae</taxon>
        <taxon>Amygdaleae</taxon>
        <taxon>Prunus</taxon>
    </lineage>
</organism>